<evidence type="ECO:0000313" key="2">
    <source>
        <dbReference type="Proteomes" id="UP000439903"/>
    </source>
</evidence>
<keyword evidence="2" id="KW-1185">Reference proteome</keyword>
<name>A0A8H4A3X8_GIGMA</name>
<protein>
    <submittedName>
        <fullName evidence="1">Uncharacterized protein</fullName>
    </submittedName>
</protein>
<comment type="caution">
    <text evidence="1">The sequence shown here is derived from an EMBL/GenBank/DDBJ whole genome shotgun (WGS) entry which is preliminary data.</text>
</comment>
<dbReference type="Proteomes" id="UP000439903">
    <property type="component" value="Unassembled WGS sequence"/>
</dbReference>
<organism evidence="1 2">
    <name type="scientific">Gigaspora margarita</name>
    <dbReference type="NCBI Taxonomy" id="4874"/>
    <lineage>
        <taxon>Eukaryota</taxon>
        <taxon>Fungi</taxon>
        <taxon>Fungi incertae sedis</taxon>
        <taxon>Mucoromycota</taxon>
        <taxon>Glomeromycotina</taxon>
        <taxon>Glomeromycetes</taxon>
        <taxon>Diversisporales</taxon>
        <taxon>Gigasporaceae</taxon>
        <taxon>Gigaspora</taxon>
    </lineage>
</organism>
<reference evidence="1 2" key="1">
    <citation type="journal article" date="2019" name="Environ. Microbiol.">
        <title>At the nexus of three kingdoms: the genome of the mycorrhizal fungus Gigaspora margarita provides insights into plant, endobacterial and fungal interactions.</title>
        <authorList>
            <person name="Venice F."/>
            <person name="Ghignone S."/>
            <person name="Salvioli di Fossalunga A."/>
            <person name="Amselem J."/>
            <person name="Novero M."/>
            <person name="Xianan X."/>
            <person name="Sedzielewska Toro K."/>
            <person name="Morin E."/>
            <person name="Lipzen A."/>
            <person name="Grigoriev I.V."/>
            <person name="Henrissat B."/>
            <person name="Martin F.M."/>
            <person name="Bonfante P."/>
        </authorList>
    </citation>
    <scope>NUCLEOTIDE SEQUENCE [LARGE SCALE GENOMIC DNA]</scope>
    <source>
        <strain evidence="1 2">BEG34</strain>
    </source>
</reference>
<evidence type="ECO:0000313" key="1">
    <source>
        <dbReference type="EMBL" id="KAF0425707.1"/>
    </source>
</evidence>
<sequence length="226" mass="26184">MSSSSSSFNYNRHHPYKQVNTTEILKKVRDQEKFKKLSNNDQDEIYMLHIIGLFQKKGVSMYSFEAELKKDSPYIFIGKGEINMLDFKKNFKVLLQSKFESVTPTEINKFATLLSSYDDDTIGVFAASSFSKKAINFANMYPRKLFLIVDNLNDLNNFNEVYNDISKYFFYRQSNNYNDSKKIGNLKVSLKNQSFKVSLKNGTFETFNLNVDGNGESLIDINEVNF</sequence>
<proteinExistence type="predicted"/>
<accession>A0A8H4A3X8</accession>
<dbReference type="OrthoDB" id="10335782at2759"/>
<dbReference type="EMBL" id="WTPW01001614">
    <property type="protein sequence ID" value="KAF0425707.1"/>
    <property type="molecule type" value="Genomic_DNA"/>
</dbReference>
<dbReference type="AlphaFoldDB" id="A0A8H4A3X8"/>
<gene>
    <name evidence="1" type="ORF">F8M41_006282</name>
</gene>